<protein>
    <recommendedName>
        <fullName evidence="5">Phosphatidic acid phosphatase type 2/haloperoxidase domain-containing protein</fullName>
    </recommendedName>
</protein>
<feature type="transmembrane region" description="Helical" evidence="2">
    <location>
        <begin position="40"/>
        <end position="62"/>
    </location>
</feature>
<keyword evidence="2" id="KW-1133">Transmembrane helix</keyword>
<feature type="compositionally biased region" description="Polar residues" evidence="1">
    <location>
        <begin position="1"/>
        <end position="16"/>
    </location>
</feature>
<keyword evidence="4" id="KW-1185">Reference proteome</keyword>
<feature type="region of interest" description="Disordered" evidence="1">
    <location>
        <begin position="1"/>
        <end position="33"/>
    </location>
</feature>
<name>A0A0A0BBL6_9CELL</name>
<dbReference type="AlphaFoldDB" id="A0A0A0BBL6"/>
<feature type="transmembrane region" description="Helical" evidence="2">
    <location>
        <begin position="196"/>
        <end position="215"/>
    </location>
</feature>
<gene>
    <name evidence="3" type="ORF">Q760_02465</name>
</gene>
<dbReference type="STRING" id="1408250.Q760_02465"/>
<dbReference type="RefSeq" id="WP_034625313.1">
    <property type="nucleotide sequence ID" value="NZ_AXNT01000012.1"/>
</dbReference>
<keyword evidence="2" id="KW-0472">Membrane</keyword>
<evidence type="ECO:0008006" key="5">
    <source>
        <dbReference type="Google" id="ProtNLM"/>
    </source>
</evidence>
<feature type="transmembrane region" description="Helical" evidence="2">
    <location>
        <begin position="68"/>
        <end position="91"/>
    </location>
</feature>
<comment type="caution">
    <text evidence="3">The sequence shown here is derived from an EMBL/GenBank/DDBJ whole genome shotgun (WGS) entry which is preliminary data.</text>
</comment>
<dbReference type="EMBL" id="AXNT01000012">
    <property type="protein sequence ID" value="KGM03528.1"/>
    <property type="molecule type" value="Genomic_DNA"/>
</dbReference>
<proteinExistence type="predicted"/>
<feature type="transmembrane region" description="Helical" evidence="2">
    <location>
        <begin position="127"/>
        <end position="145"/>
    </location>
</feature>
<accession>A0A0A0BBL6</accession>
<evidence type="ECO:0000256" key="2">
    <source>
        <dbReference type="SAM" id="Phobius"/>
    </source>
</evidence>
<feature type="transmembrane region" description="Helical" evidence="2">
    <location>
        <begin position="103"/>
        <end position="121"/>
    </location>
</feature>
<keyword evidence="2" id="KW-0812">Transmembrane</keyword>
<reference evidence="3 4" key="1">
    <citation type="submission" date="2013-10" db="EMBL/GenBank/DDBJ databases">
        <authorList>
            <person name="Wang G."/>
            <person name="Zhuang W."/>
        </authorList>
    </citation>
    <scope>NUCLEOTIDE SEQUENCE [LARGE SCALE GENOMIC DNA]</scope>
    <source>
        <strain evidence="3 4">DSM 20118</strain>
    </source>
</reference>
<evidence type="ECO:0000256" key="1">
    <source>
        <dbReference type="SAM" id="MobiDB-lite"/>
    </source>
</evidence>
<feature type="transmembrane region" description="Helical" evidence="2">
    <location>
        <begin position="157"/>
        <end position="184"/>
    </location>
</feature>
<evidence type="ECO:0000313" key="4">
    <source>
        <dbReference type="Proteomes" id="UP000029833"/>
    </source>
</evidence>
<dbReference type="Proteomes" id="UP000029833">
    <property type="component" value="Unassembled WGS sequence"/>
</dbReference>
<organism evidence="3 4">
    <name type="scientific">Cellulomonas cellasea DSM 20118</name>
    <dbReference type="NCBI Taxonomy" id="1408250"/>
    <lineage>
        <taxon>Bacteria</taxon>
        <taxon>Bacillati</taxon>
        <taxon>Actinomycetota</taxon>
        <taxon>Actinomycetes</taxon>
        <taxon>Micrococcales</taxon>
        <taxon>Cellulomonadaceae</taxon>
        <taxon>Cellulomonas</taxon>
    </lineage>
</organism>
<evidence type="ECO:0000313" key="3">
    <source>
        <dbReference type="EMBL" id="KGM03528.1"/>
    </source>
</evidence>
<sequence>MNWSGRSRELSWSISDRTSRDKRTPGAAGRTRPDEQLARALSRVLGPLPSTVLATVVAAWAGGPDGRLGALATTVGLFAGAAVLALALVRLVGGPGSVTRRRAVPWVLAAELVALGVGAVLGVPDEVVRAFAAYFATGLVALAGARRNVSAHGLLAGTLVGLLLGWFPGVGAAGVVVLGALVWARVRLGQHTVSQAVVGAAVGVLLGFLATLGSGG</sequence>